<proteinExistence type="predicted"/>
<keyword evidence="2" id="KW-1185">Reference proteome</keyword>
<accession>A0ACB9M1Q8</accession>
<name>A0ACB9M1Q8_BAUVA</name>
<gene>
    <name evidence="1" type="ORF">L6164_025223</name>
</gene>
<dbReference type="Proteomes" id="UP000828941">
    <property type="component" value="Chromosome 10"/>
</dbReference>
<dbReference type="EMBL" id="CM039435">
    <property type="protein sequence ID" value="KAI4317349.1"/>
    <property type="molecule type" value="Genomic_DNA"/>
</dbReference>
<evidence type="ECO:0000313" key="1">
    <source>
        <dbReference type="EMBL" id="KAI4317349.1"/>
    </source>
</evidence>
<protein>
    <submittedName>
        <fullName evidence="1">Uncharacterized protein</fullName>
    </submittedName>
</protein>
<sequence>MWFVGKLRDRIILSTLRRLVVKDATKSRYSFKYLFRDETVVAYIAGGIDAFIKLSRDWPFFWLSIETDISQVLTSCEGDFIKFPVQS</sequence>
<comment type="caution">
    <text evidence="1">The sequence shown here is derived from an EMBL/GenBank/DDBJ whole genome shotgun (WGS) entry which is preliminary data.</text>
</comment>
<evidence type="ECO:0000313" key="2">
    <source>
        <dbReference type="Proteomes" id="UP000828941"/>
    </source>
</evidence>
<organism evidence="1 2">
    <name type="scientific">Bauhinia variegata</name>
    <name type="common">Purple orchid tree</name>
    <name type="synonym">Phanera variegata</name>
    <dbReference type="NCBI Taxonomy" id="167791"/>
    <lineage>
        <taxon>Eukaryota</taxon>
        <taxon>Viridiplantae</taxon>
        <taxon>Streptophyta</taxon>
        <taxon>Embryophyta</taxon>
        <taxon>Tracheophyta</taxon>
        <taxon>Spermatophyta</taxon>
        <taxon>Magnoliopsida</taxon>
        <taxon>eudicotyledons</taxon>
        <taxon>Gunneridae</taxon>
        <taxon>Pentapetalae</taxon>
        <taxon>rosids</taxon>
        <taxon>fabids</taxon>
        <taxon>Fabales</taxon>
        <taxon>Fabaceae</taxon>
        <taxon>Cercidoideae</taxon>
        <taxon>Cercideae</taxon>
        <taxon>Bauhiniinae</taxon>
        <taxon>Bauhinia</taxon>
    </lineage>
</organism>
<reference evidence="1 2" key="1">
    <citation type="journal article" date="2022" name="DNA Res.">
        <title>Chromosomal-level genome assembly of the orchid tree Bauhinia variegata (Leguminosae; Cercidoideae) supports the allotetraploid origin hypothesis of Bauhinia.</title>
        <authorList>
            <person name="Zhong Y."/>
            <person name="Chen Y."/>
            <person name="Zheng D."/>
            <person name="Pang J."/>
            <person name="Liu Y."/>
            <person name="Luo S."/>
            <person name="Meng S."/>
            <person name="Qian L."/>
            <person name="Wei D."/>
            <person name="Dai S."/>
            <person name="Zhou R."/>
        </authorList>
    </citation>
    <scope>NUCLEOTIDE SEQUENCE [LARGE SCALE GENOMIC DNA]</scope>
    <source>
        <strain evidence="1">BV-YZ2020</strain>
    </source>
</reference>